<evidence type="ECO:0000313" key="5">
    <source>
        <dbReference type="EMBL" id="KAL3670426.1"/>
    </source>
</evidence>
<evidence type="ECO:0000256" key="4">
    <source>
        <dbReference type="SAM" id="MobiDB-lite"/>
    </source>
</evidence>
<dbReference type="Gene3D" id="1.20.5.190">
    <property type="match status" value="1"/>
</dbReference>
<dbReference type="Proteomes" id="UP001632037">
    <property type="component" value="Unassembled WGS sequence"/>
</dbReference>
<keyword evidence="1" id="KW-0677">Repeat</keyword>
<keyword evidence="6" id="KW-1185">Reference proteome</keyword>
<dbReference type="Gene3D" id="1.25.40.20">
    <property type="entry name" value="Ankyrin repeat-containing domain"/>
    <property type="match status" value="3"/>
</dbReference>
<dbReference type="InterPro" id="IPR036770">
    <property type="entry name" value="Ankyrin_rpt-contain_sf"/>
</dbReference>
<accession>A0ABD3FVT4</accession>
<evidence type="ECO:0000256" key="3">
    <source>
        <dbReference type="PROSITE-ProRule" id="PRU00023"/>
    </source>
</evidence>
<dbReference type="AlphaFoldDB" id="A0ABD3FVT4"/>
<dbReference type="SMART" id="SM00248">
    <property type="entry name" value="ANK"/>
    <property type="match status" value="6"/>
</dbReference>
<sequence length="821" mass="93110">MAESNDSKLLSMDHKFKWLQAREELRQAQIVTVNQGLSLTPSLYFGTRRCTYSTVVSVVTTAVPLPRYDPLTQETSILPTEASRWAEERARETLSRIKSTDNQNEPEARSPYAKVKSVPAAQQTLALVREQRAFMKSLSGIRRERARREFQAAVIIQRVRRGFVLRRQFRGIRQKLLVRKRIRGSLLQVTKGTAIVMGEKDRRLRLNLKHNNAAIKIQSAYRVWGARRILSKLRALDLFERRQHCVSVIQNAWRACIARWMAVKLILYREQARKQTLARILSRLFLGFKARCRVRALRFHREQQAAFKLQSFVKCRLLAFKALAQARIRTDQERGHSGAARMQSLVRGMLQRAFVVKMRRSEELAVRIACVLSIQRIVRGFLGRQRARRRGLQRAHERGWICAMNITRISRGFLGRLEAARERAIQDGDLLVQARRGNVDAVVDILDGFYPSLTGDNVEPADITMTTPGGNNSLHLAAKSGHLDVVTLLLPRMLRTAPDLVYAPNNKGFTPLSLAVLNGYERVAMYLLAMTTPLFVDPVLPGRKRTLLHEAARRGLETVVAKLLQLFPQLFTGAERDIWTQRTALHEALLVGIEVVQDGERFPWTRHHAHSYRSAYTTAEEEAEHAMAVLETLLAKAPHAPLEATDFLGFTPLHIAAARGNLHAVTRLLAFGADVTVKDLQDRTAWRVALLRGHDACFQEIRRKWLQDVVSNSSSGQKTTESASRTATPSSSTMSLHPHLEQELFSACKRGDVAKMRFFIDELEVSVNAIEEVEAGKSLLMVAVEHRQVRVVRFLLSRTDLAINYTRDGLSALMIARRALE</sequence>
<dbReference type="InterPro" id="IPR050889">
    <property type="entry name" value="Dendritic_Spine_Reg/Scaffold"/>
</dbReference>
<dbReference type="InterPro" id="IPR002110">
    <property type="entry name" value="Ankyrin_rpt"/>
</dbReference>
<feature type="region of interest" description="Disordered" evidence="4">
    <location>
        <begin position="89"/>
        <end position="115"/>
    </location>
</feature>
<dbReference type="Pfam" id="PF00612">
    <property type="entry name" value="IQ"/>
    <property type="match status" value="2"/>
</dbReference>
<dbReference type="Pfam" id="PF12796">
    <property type="entry name" value="Ank_2"/>
    <property type="match status" value="1"/>
</dbReference>
<feature type="compositionally biased region" description="Basic and acidic residues" evidence="4">
    <location>
        <begin position="89"/>
        <end position="99"/>
    </location>
</feature>
<dbReference type="PROSITE" id="PS50096">
    <property type="entry name" value="IQ"/>
    <property type="match status" value="4"/>
</dbReference>
<evidence type="ECO:0000256" key="2">
    <source>
        <dbReference type="ARBA" id="ARBA00023043"/>
    </source>
</evidence>
<dbReference type="SMART" id="SM00015">
    <property type="entry name" value="IQ"/>
    <property type="match status" value="6"/>
</dbReference>
<dbReference type="SUPFAM" id="SSF48403">
    <property type="entry name" value="Ankyrin repeat"/>
    <property type="match status" value="2"/>
</dbReference>
<feature type="repeat" description="ANK" evidence="3">
    <location>
        <begin position="469"/>
        <end position="490"/>
    </location>
</feature>
<gene>
    <name evidence="5" type="ORF">V7S43_004745</name>
</gene>
<dbReference type="PRINTS" id="PR01415">
    <property type="entry name" value="ANKYRIN"/>
</dbReference>
<feature type="region of interest" description="Disordered" evidence="4">
    <location>
        <begin position="714"/>
        <end position="736"/>
    </location>
</feature>
<keyword evidence="2 3" id="KW-0040">ANK repeat</keyword>
<dbReference type="PANTHER" id="PTHR24166:SF48">
    <property type="entry name" value="PROTEIN VAPYRIN"/>
    <property type="match status" value="1"/>
</dbReference>
<dbReference type="EMBL" id="JBIMZQ010000007">
    <property type="protein sequence ID" value="KAL3670426.1"/>
    <property type="molecule type" value="Genomic_DNA"/>
</dbReference>
<dbReference type="Pfam" id="PF00023">
    <property type="entry name" value="Ank"/>
    <property type="match status" value="1"/>
</dbReference>
<comment type="caution">
    <text evidence="5">The sequence shown here is derived from an EMBL/GenBank/DDBJ whole genome shotgun (WGS) entry which is preliminary data.</text>
</comment>
<organism evidence="5 6">
    <name type="scientific">Phytophthora oleae</name>
    <dbReference type="NCBI Taxonomy" id="2107226"/>
    <lineage>
        <taxon>Eukaryota</taxon>
        <taxon>Sar</taxon>
        <taxon>Stramenopiles</taxon>
        <taxon>Oomycota</taxon>
        <taxon>Peronosporomycetes</taxon>
        <taxon>Peronosporales</taxon>
        <taxon>Peronosporaceae</taxon>
        <taxon>Phytophthora</taxon>
    </lineage>
</organism>
<feature type="compositionally biased region" description="Low complexity" evidence="4">
    <location>
        <begin position="719"/>
        <end position="735"/>
    </location>
</feature>
<feature type="repeat" description="ANK" evidence="3">
    <location>
        <begin position="648"/>
        <end position="680"/>
    </location>
</feature>
<evidence type="ECO:0000256" key="1">
    <source>
        <dbReference type="ARBA" id="ARBA00022737"/>
    </source>
</evidence>
<dbReference type="PANTHER" id="PTHR24166">
    <property type="entry name" value="ROLLING PEBBLES, ISOFORM B"/>
    <property type="match status" value="1"/>
</dbReference>
<proteinExistence type="predicted"/>
<dbReference type="PROSITE" id="PS50088">
    <property type="entry name" value="ANK_REPEAT"/>
    <property type="match status" value="2"/>
</dbReference>
<name>A0ABD3FVT4_9STRA</name>
<reference evidence="5 6" key="1">
    <citation type="submission" date="2024-09" db="EMBL/GenBank/DDBJ databases">
        <title>Genome sequencing and assembly of Phytophthora oleae, isolate VK10A, causative agent of rot of olive drupes.</title>
        <authorList>
            <person name="Conti Taguali S."/>
            <person name="Riolo M."/>
            <person name="La Spada F."/>
            <person name="Cacciola S.O."/>
            <person name="Dionisio G."/>
        </authorList>
    </citation>
    <scope>NUCLEOTIDE SEQUENCE [LARGE SCALE GENOMIC DNA]</scope>
    <source>
        <strain evidence="5 6">VK10A</strain>
    </source>
</reference>
<dbReference type="InterPro" id="IPR000048">
    <property type="entry name" value="IQ_motif_EF-hand-BS"/>
</dbReference>
<dbReference type="PROSITE" id="PS50297">
    <property type="entry name" value="ANK_REP_REGION"/>
    <property type="match status" value="2"/>
</dbReference>
<evidence type="ECO:0000313" key="6">
    <source>
        <dbReference type="Proteomes" id="UP001632037"/>
    </source>
</evidence>
<protein>
    <submittedName>
        <fullName evidence="5">Uncharacterized protein</fullName>
    </submittedName>
</protein>